<proteinExistence type="predicted"/>
<gene>
    <name evidence="1" type="ORF">S12H4_38738</name>
</gene>
<name>X1SNT1_9ZZZZ</name>
<protein>
    <submittedName>
        <fullName evidence="1">Uncharacterized protein</fullName>
    </submittedName>
</protein>
<dbReference type="EMBL" id="BARW01023342">
    <property type="protein sequence ID" value="GAI94593.1"/>
    <property type="molecule type" value="Genomic_DNA"/>
</dbReference>
<dbReference type="AlphaFoldDB" id="X1SNT1"/>
<sequence>MPQEVRVKRVLLNIPTIDDPERKVYMIEYRAGELPPRFLYIQEKEWTKEKEAEAIKADIKKRMETPEE</sequence>
<organism evidence="1">
    <name type="scientific">marine sediment metagenome</name>
    <dbReference type="NCBI Taxonomy" id="412755"/>
    <lineage>
        <taxon>unclassified sequences</taxon>
        <taxon>metagenomes</taxon>
        <taxon>ecological metagenomes</taxon>
    </lineage>
</organism>
<feature type="non-terminal residue" evidence="1">
    <location>
        <position position="68"/>
    </location>
</feature>
<comment type="caution">
    <text evidence="1">The sequence shown here is derived from an EMBL/GenBank/DDBJ whole genome shotgun (WGS) entry which is preliminary data.</text>
</comment>
<reference evidence="1" key="1">
    <citation type="journal article" date="2014" name="Front. Microbiol.">
        <title>High frequency of phylogenetically diverse reductive dehalogenase-homologous genes in deep subseafloor sedimentary metagenomes.</title>
        <authorList>
            <person name="Kawai M."/>
            <person name="Futagami T."/>
            <person name="Toyoda A."/>
            <person name="Takaki Y."/>
            <person name="Nishi S."/>
            <person name="Hori S."/>
            <person name="Arai W."/>
            <person name="Tsubouchi T."/>
            <person name="Morono Y."/>
            <person name="Uchiyama I."/>
            <person name="Ito T."/>
            <person name="Fujiyama A."/>
            <person name="Inagaki F."/>
            <person name="Takami H."/>
        </authorList>
    </citation>
    <scope>NUCLEOTIDE SEQUENCE</scope>
    <source>
        <strain evidence="1">Expedition CK06-06</strain>
    </source>
</reference>
<evidence type="ECO:0000313" key="1">
    <source>
        <dbReference type="EMBL" id="GAI94593.1"/>
    </source>
</evidence>
<accession>X1SNT1</accession>